<evidence type="ECO:0000256" key="2">
    <source>
        <dbReference type="ARBA" id="ARBA00004651"/>
    </source>
</evidence>
<accession>A0ABT7E9W6</accession>
<evidence type="ECO:0000256" key="6">
    <source>
        <dbReference type="ARBA" id="ARBA00022679"/>
    </source>
</evidence>
<keyword evidence="7 14" id="KW-0812">Transmembrane</keyword>
<evidence type="ECO:0000256" key="13">
    <source>
        <dbReference type="ARBA" id="ARBA00023136"/>
    </source>
</evidence>
<sequence length="392" mass="44891">MDWIDEQLLKLKEKIKAQSLRKTMSLYICIAIIAVIVLYISTTVFCDGWKELVYAKYSLDIKSYTNIESLVKLELIDKVILYGSSIIKEYSIVIYSIIAIIITSNMFYKNKIKVPIDILKEEAKKISRNDLSFSCAYNSGDELGEICEAFDKMRIQLIVNNENMWSIMEGQRQLNSAFAHDIRTPLTVIQGYTEILLKYYPQGKITEEKLLENLTLIQSQLTRLKNFSETMKDIQDIGEIEVNQKLTEFNLLEKNIKENIDGITQSKDIEINIYNKLKKDKGYFDESIILQVVDNLLSNALSFTKDKIDIISEWENDVLYIYIRDNGKGFSKKELYFASNPYYSSRAGIDGHFGIGLTICKSLCEKHGGKLSLNNSTNGGAIICASFFVDKK</sequence>
<name>A0ABT7E9W6_9FIRM</name>
<evidence type="ECO:0000256" key="12">
    <source>
        <dbReference type="ARBA" id="ARBA00023012"/>
    </source>
</evidence>
<evidence type="ECO:0000256" key="4">
    <source>
        <dbReference type="ARBA" id="ARBA00022475"/>
    </source>
</evidence>
<dbReference type="Pfam" id="PF00672">
    <property type="entry name" value="HAMP"/>
    <property type="match status" value="1"/>
</dbReference>
<dbReference type="InterPro" id="IPR036890">
    <property type="entry name" value="HATPase_C_sf"/>
</dbReference>
<evidence type="ECO:0000256" key="7">
    <source>
        <dbReference type="ARBA" id="ARBA00022692"/>
    </source>
</evidence>
<dbReference type="SMART" id="SM00387">
    <property type="entry name" value="HATPase_c"/>
    <property type="match status" value="1"/>
</dbReference>
<feature type="transmembrane region" description="Helical" evidence="14">
    <location>
        <begin position="90"/>
        <end position="108"/>
    </location>
</feature>
<keyword evidence="11 14" id="KW-1133">Transmembrane helix</keyword>
<feature type="domain" description="HAMP" evidence="16">
    <location>
        <begin position="110"/>
        <end position="162"/>
    </location>
</feature>
<dbReference type="InterPro" id="IPR036097">
    <property type="entry name" value="HisK_dim/P_sf"/>
</dbReference>
<keyword evidence="12" id="KW-0902">Two-component regulatory system</keyword>
<dbReference type="Pfam" id="PF02518">
    <property type="entry name" value="HATPase_c"/>
    <property type="match status" value="1"/>
</dbReference>
<dbReference type="CDD" id="cd06225">
    <property type="entry name" value="HAMP"/>
    <property type="match status" value="1"/>
</dbReference>
<dbReference type="InterPro" id="IPR003594">
    <property type="entry name" value="HATPase_dom"/>
</dbReference>
<evidence type="ECO:0000256" key="1">
    <source>
        <dbReference type="ARBA" id="ARBA00000085"/>
    </source>
</evidence>
<dbReference type="Gene3D" id="3.30.565.10">
    <property type="entry name" value="Histidine kinase-like ATPase, C-terminal domain"/>
    <property type="match status" value="1"/>
</dbReference>
<evidence type="ECO:0000256" key="3">
    <source>
        <dbReference type="ARBA" id="ARBA00012438"/>
    </source>
</evidence>
<keyword evidence="5" id="KW-0597">Phosphoprotein</keyword>
<evidence type="ECO:0000313" key="18">
    <source>
        <dbReference type="Proteomes" id="UP001301012"/>
    </source>
</evidence>
<dbReference type="Gene3D" id="1.10.287.130">
    <property type="match status" value="1"/>
</dbReference>
<dbReference type="PANTHER" id="PTHR45528:SF1">
    <property type="entry name" value="SENSOR HISTIDINE KINASE CPXA"/>
    <property type="match status" value="1"/>
</dbReference>
<dbReference type="EC" id="2.7.13.3" evidence="3"/>
<keyword evidence="13 14" id="KW-0472">Membrane</keyword>
<evidence type="ECO:0000259" key="16">
    <source>
        <dbReference type="PROSITE" id="PS50885"/>
    </source>
</evidence>
<dbReference type="SUPFAM" id="SSF158472">
    <property type="entry name" value="HAMP domain-like"/>
    <property type="match status" value="1"/>
</dbReference>
<evidence type="ECO:0000256" key="8">
    <source>
        <dbReference type="ARBA" id="ARBA00022741"/>
    </source>
</evidence>
<reference evidence="17 18" key="1">
    <citation type="submission" date="2023-05" db="EMBL/GenBank/DDBJ databases">
        <title>Rombocin, a short stable natural nisin variant, displays selective antimicrobial activity against Listeria monocytogenes and employs dual mode of action to kill target bacterial strains.</title>
        <authorList>
            <person name="Wambui J."/>
            <person name="Stephan R."/>
            <person name="Kuipers O.P."/>
        </authorList>
    </citation>
    <scope>NUCLEOTIDE SEQUENCE [LARGE SCALE GENOMIC DNA]</scope>
    <source>
        <strain evidence="17 18">RC002</strain>
    </source>
</reference>
<keyword evidence="9 17" id="KW-0418">Kinase</keyword>
<comment type="catalytic activity">
    <reaction evidence="1">
        <text>ATP + protein L-histidine = ADP + protein N-phospho-L-histidine.</text>
        <dbReference type="EC" id="2.7.13.3"/>
    </reaction>
</comment>
<dbReference type="RefSeq" id="WP_284131281.1">
    <property type="nucleotide sequence ID" value="NZ_JASKYM010000001.1"/>
</dbReference>
<dbReference type="CDD" id="cd00082">
    <property type="entry name" value="HisKA"/>
    <property type="match status" value="1"/>
</dbReference>
<dbReference type="PROSITE" id="PS50885">
    <property type="entry name" value="HAMP"/>
    <property type="match status" value="1"/>
</dbReference>
<keyword evidence="10" id="KW-0067">ATP-binding</keyword>
<dbReference type="Pfam" id="PF00512">
    <property type="entry name" value="HisKA"/>
    <property type="match status" value="1"/>
</dbReference>
<dbReference type="EMBL" id="JASKYM010000001">
    <property type="protein sequence ID" value="MDK2562300.1"/>
    <property type="molecule type" value="Genomic_DNA"/>
</dbReference>
<dbReference type="Proteomes" id="UP001301012">
    <property type="component" value="Unassembled WGS sequence"/>
</dbReference>
<feature type="domain" description="Histidine kinase" evidence="15">
    <location>
        <begin position="177"/>
        <end position="391"/>
    </location>
</feature>
<keyword evidence="6" id="KW-0808">Transferase</keyword>
<organism evidence="17 18">
    <name type="scientific">Romboutsia sedimentorum</name>
    <dbReference type="NCBI Taxonomy" id="1368474"/>
    <lineage>
        <taxon>Bacteria</taxon>
        <taxon>Bacillati</taxon>
        <taxon>Bacillota</taxon>
        <taxon>Clostridia</taxon>
        <taxon>Peptostreptococcales</taxon>
        <taxon>Peptostreptococcaceae</taxon>
        <taxon>Romboutsia</taxon>
    </lineage>
</organism>
<dbReference type="InterPro" id="IPR003661">
    <property type="entry name" value="HisK_dim/P_dom"/>
</dbReference>
<gene>
    <name evidence="17" type="ORF">QOZ84_01970</name>
</gene>
<feature type="transmembrane region" description="Helical" evidence="14">
    <location>
        <begin position="24"/>
        <end position="45"/>
    </location>
</feature>
<comment type="caution">
    <text evidence="17">The sequence shown here is derived from an EMBL/GenBank/DDBJ whole genome shotgun (WGS) entry which is preliminary data.</text>
</comment>
<evidence type="ECO:0000259" key="15">
    <source>
        <dbReference type="PROSITE" id="PS50109"/>
    </source>
</evidence>
<keyword evidence="8" id="KW-0547">Nucleotide-binding</keyword>
<dbReference type="SUPFAM" id="SSF47384">
    <property type="entry name" value="Homodimeric domain of signal transducing histidine kinase"/>
    <property type="match status" value="1"/>
</dbReference>
<dbReference type="InterPro" id="IPR005467">
    <property type="entry name" value="His_kinase_dom"/>
</dbReference>
<protein>
    <recommendedName>
        <fullName evidence="3">histidine kinase</fullName>
        <ecNumber evidence="3">2.7.13.3</ecNumber>
    </recommendedName>
</protein>
<dbReference type="PRINTS" id="PR00344">
    <property type="entry name" value="BCTRLSENSOR"/>
</dbReference>
<dbReference type="Gene3D" id="6.10.340.10">
    <property type="match status" value="1"/>
</dbReference>
<keyword evidence="4" id="KW-1003">Cell membrane</keyword>
<dbReference type="InterPro" id="IPR050398">
    <property type="entry name" value="HssS/ArlS-like"/>
</dbReference>
<evidence type="ECO:0000256" key="5">
    <source>
        <dbReference type="ARBA" id="ARBA00022553"/>
    </source>
</evidence>
<dbReference type="SMART" id="SM00304">
    <property type="entry name" value="HAMP"/>
    <property type="match status" value="1"/>
</dbReference>
<keyword evidence="18" id="KW-1185">Reference proteome</keyword>
<dbReference type="InterPro" id="IPR004358">
    <property type="entry name" value="Sig_transdc_His_kin-like_C"/>
</dbReference>
<comment type="subcellular location">
    <subcellularLocation>
        <location evidence="2">Cell membrane</location>
        <topology evidence="2">Multi-pass membrane protein</topology>
    </subcellularLocation>
</comment>
<dbReference type="PANTHER" id="PTHR45528">
    <property type="entry name" value="SENSOR HISTIDINE KINASE CPXA"/>
    <property type="match status" value="1"/>
</dbReference>
<dbReference type="InterPro" id="IPR003660">
    <property type="entry name" value="HAMP_dom"/>
</dbReference>
<evidence type="ECO:0000313" key="17">
    <source>
        <dbReference type="EMBL" id="MDK2562300.1"/>
    </source>
</evidence>
<dbReference type="PROSITE" id="PS50109">
    <property type="entry name" value="HIS_KIN"/>
    <property type="match status" value="1"/>
</dbReference>
<dbReference type="SMART" id="SM00388">
    <property type="entry name" value="HisKA"/>
    <property type="match status" value="1"/>
</dbReference>
<dbReference type="CDD" id="cd00075">
    <property type="entry name" value="HATPase"/>
    <property type="match status" value="1"/>
</dbReference>
<evidence type="ECO:0000256" key="11">
    <source>
        <dbReference type="ARBA" id="ARBA00022989"/>
    </source>
</evidence>
<dbReference type="GO" id="GO:0016301">
    <property type="term" value="F:kinase activity"/>
    <property type="evidence" value="ECO:0007669"/>
    <property type="project" value="UniProtKB-KW"/>
</dbReference>
<proteinExistence type="predicted"/>
<evidence type="ECO:0000256" key="10">
    <source>
        <dbReference type="ARBA" id="ARBA00022840"/>
    </source>
</evidence>
<evidence type="ECO:0000256" key="14">
    <source>
        <dbReference type="SAM" id="Phobius"/>
    </source>
</evidence>
<dbReference type="SUPFAM" id="SSF55874">
    <property type="entry name" value="ATPase domain of HSP90 chaperone/DNA topoisomerase II/histidine kinase"/>
    <property type="match status" value="1"/>
</dbReference>
<evidence type="ECO:0000256" key="9">
    <source>
        <dbReference type="ARBA" id="ARBA00022777"/>
    </source>
</evidence>